<evidence type="ECO:0000256" key="12">
    <source>
        <dbReference type="ARBA" id="ARBA00047928"/>
    </source>
</evidence>
<dbReference type="InterPro" id="IPR033131">
    <property type="entry name" value="Pectinesterase_Asp_AS"/>
</dbReference>
<dbReference type="FunFam" id="2.160.20.10:FF:000033">
    <property type="entry name" value="Pectinesterase"/>
    <property type="match status" value="1"/>
</dbReference>
<evidence type="ECO:0000256" key="5">
    <source>
        <dbReference type="ARBA" id="ARBA00022512"/>
    </source>
</evidence>
<evidence type="ECO:0000256" key="7">
    <source>
        <dbReference type="ARBA" id="ARBA00022729"/>
    </source>
</evidence>
<feature type="domain" description="CCHC-type" evidence="17">
    <location>
        <begin position="278"/>
        <end position="293"/>
    </location>
</feature>
<accession>A0AAV5LB44</accession>
<keyword evidence="14" id="KW-0479">Metal-binding</keyword>
<dbReference type="EC" id="3.1.1.11" evidence="4"/>
<comment type="similarity">
    <text evidence="3">Belongs to the pectinesterase family.</text>
</comment>
<feature type="region of interest" description="Disordered" evidence="16">
    <location>
        <begin position="250"/>
        <end position="271"/>
    </location>
</feature>
<dbReference type="Pfam" id="PF07727">
    <property type="entry name" value="RVT_2"/>
    <property type="match status" value="1"/>
</dbReference>
<dbReference type="InterPro" id="IPR012334">
    <property type="entry name" value="Pectin_lyas_fold"/>
</dbReference>
<dbReference type="InterPro" id="IPR036875">
    <property type="entry name" value="Znf_CCHC_sf"/>
</dbReference>
<keyword evidence="8" id="KW-0378">Hydrolase</keyword>
<evidence type="ECO:0000256" key="8">
    <source>
        <dbReference type="ARBA" id="ARBA00022801"/>
    </source>
</evidence>
<evidence type="ECO:0000259" key="17">
    <source>
        <dbReference type="PROSITE" id="PS50158"/>
    </source>
</evidence>
<keyword evidence="10" id="KW-0325">Glycoprotein</keyword>
<reference evidence="18 19" key="1">
    <citation type="journal article" date="2021" name="Commun. Biol.">
        <title>The genome of Shorea leprosula (Dipterocarpaceae) highlights the ecological relevance of drought in aseasonal tropical rainforests.</title>
        <authorList>
            <person name="Ng K.K.S."/>
            <person name="Kobayashi M.J."/>
            <person name="Fawcett J.A."/>
            <person name="Hatakeyama M."/>
            <person name="Paape T."/>
            <person name="Ng C.H."/>
            <person name="Ang C.C."/>
            <person name="Tnah L.H."/>
            <person name="Lee C.T."/>
            <person name="Nishiyama T."/>
            <person name="Sese J."/>
            <person name="O'Brien M.J."/>
            <person name="Copetti D."/>
            <person name="Mohd Noor M.I."/>
            <person name="Ong R.C."/>
            <person name="Putra M."/>
            <person name="Sireger I.Z."/>
            <person name="Indrioko S."/>
            <person name="Kosugi Y."/>
            <person name="Izuno A."/>
            <person name="Isagi Y."/>
            <person name="Lee S.L."/>
            <person name="Shimizu K.K."/>
        </authorList>
    </citation>
    <scope>NUCLEOTIDE SEQUENCE [LARGE SCALE GENOMIC DNA]</scope>
    <source>
        <strain evidence="18">214</strain>
    </source>
</reference>
<dbReference type="GO" id="GO:0003676">
    <property type="term" value="F:nucleic acid binding"/>
    <property type="evidence" value="ECO:0007669"/>
    <property type="project" value="InterPro"/>
</dbReference>
<comment type="pathway">
    <text evidence="2">Glycan metabolism; pectin degradation; 2-dehydro-3-deoxy-D-gluconate from pectin: step 1/5.</text>
</comment>
<keyword evidence="11" id="KW-0961">Cell wall biogenesis/degradation</keyword>
<evidence type="ECO:0000256" key="11">
    <source>
        <dbReference type="ARBA" id="ARBA00023316"/>
    </source>
</evidence>
<dbReference type="SUPFAM" id="SSF51126">
    <property type="entry name" value="Pectin lyase-like"/>
    <property type="match status" value="1"/>
</dbReference>
<dbReference type="Pfam" id="PF14223">
    <property type="entry name" value="Retrotran_gag_2"/>
    <property type="match status" value="1"/>
</dbReference>
<comment type="caution">
    <text evidence="18">The sequence shown here is derived from an EMBL/GenBank/DDBJ whole genome shotgun (WGS) entry which is preliminary data.</text>
</comment>
<protein>
    <recommendedName>
        <fullName evidence="4">pectinesterase</fullName>
        <ecNumber evidence="4">3.1.1.11</ecNumber>
    </recommendedName>
</protein>
<dbReference type="InterPro" id="IPR000070">
    <property type="entry name" value="Pectinesterase_cat"/>
</dbReference>
<keyword evidence="19" id="KW-1185">Reference proteome</keyword>
<keyword evidence="9" id="KW-0063">Aspartyl esterase</keyword>
<keyword evidence="6" id="KW-0964">Secreted</keyword>
<dbReference type="GO" id="GO:0042545">
    <property type="term" value="P:cell wall modification"/>
    <property type="evidence" value="ECO:0007669"/>
    <property type="project" value="InterPro"/>
</dbReference>
<evidence type="ECO:0000256" key="2">
    <source>
        <dbReference type="ARBA" id="ARBA00005184"/>
    </source>
</evidence>
<dbReference type="EMBL" id="BPVZ01000103">
    <property type="protein sequence ID" value="GKV33972.1"/>
    <property type="molecule type" value="Genomic_DNA"/>
</dbReference>
<keyword evidence="7" id="KW-0732">Signal</keyword>
<evidence type="ECO:0000256" key="16">
    <source>
        <dbReference type="SAM" id="MobiDB-lite"/>
    </source>
</evidence>
<evidence type="ECO:0000256" key="13">
    <source>
        <dbReference type="ARBA" id="ARBA00057335"/>
    </source>
</evidence>
<name>A0AAV5LB44_9ROSI</name>
<gene>
    <name evidence="18" type="ORF">SLEP1_g42403</name>
</gene>
<evidence type="ECO:0000256" key="1">
    <source>
        <dbReference type="ARBA" id="ARBA00004191"/>
    </source>
</evidence>
<proteinExistence type="inferred from homology"/>
<dbReference type="InterPro" id="IPR001878">
    <property type="entry name" value="Znf_CCHC"/>
</dbReference>
<dbReference type="PANTHER" id="PTHR31321:SF33">
    <property type="entry name" value="PECTINESTERASE 8-RELATED"/>
    <property type="match status" value="1"/>
</dbReference>
<keyword evidence="5" id="KW-0134">Cell wall</keyword>
<comment type="function">
    <text evidence="13">Acts in the modification of cell walls via demethylesterification of cell wall pectin.</text>
</comment>
<evidence type="ECO:0000256" key="10">
    <source>
        <dbReference type="ARBA" id="ARBA00023180"/>
    </source>
</evidence>
<dbReference type="Proteomes" id="UP001054252">
    <property type="component" value="Unassembled WGS sequence"/>
</dbReference>
<evidence type="ECO:0000256" key="14">
    <source>
        <dbReference type="PROSITE-ProRule" id="PRU00047"/>
    </source>
</evidence>
<dbReference type="SUPFAM" id="SSF57756">
    <property type="entry name" value="Retrovirus zinc finger-like domains"/>
    <property type="match status" value="1"/>
</dbReference>
<dbReference type="InterPro" id="IPR011050">
    <property type="entry name" value="Pectin_lyase_fold/virulence"/>
</dbReference>
<evidence type="ECO:0000256" key="3">
    <source>
        <dbReference type="ARBA" id="ARBA00008891"/>
    </source>
</evidence>
<dbReference type="Pfam" id="PF01095">
    <property type="entry name" value="Pectinesterase"/>
    <property type="match status" value="1"/>
</dbReference>
<keyword evidence="14" id="KW-0863">Zinc-finger</keyword>
<comment type="catalytic activity">
    <reaction evidence="12">
        <text>[(1-&gt;4)-alpha-D-galacturonosyl methyl ester](n) + n H2O = [(1-&gt;4)-alpha-D-galacturonosyl](n) + n methanol + n H(+)</text>
        <dbReference type="Rhea" id="RHEA:22380"/>
        <dbReference type="Rhea" id="RHEA-COMP:14570"/>
        <dbReference type="Rhea" id="RHEA-COMP:14573"/>
        <dbReference type="ChEBI" id="CHEBI:15377"/>
        <dbReference type="ChEBI" id="CHEBI:15378"/>
        <dbReference type="ChEBI" id="CHEBI:17790"/>
        <dbReference type="ChEBI" id="CHEBI:140522"/>
        <dbReference type="ChEBI" id="CHEBI:140523"/>
        <dbReference type="EC" id="3.1.1.11"/>
    </reaction>
</comment>
<dbReference type="Gene3D" id="2.160.20.10">
    <property type="entry name" value="Single-stranded right-handed beta-helix, Pectin lyase-like"/>
    <property type="match status" value="1"/>
</dbReference>
<evidence type="ECO:0000256" key="9">
    <source>
        <dbReference type="ARBA" id="ARBA00023085"/>
    </source>
</evidence>
<evidence type="ECO:0000256" key="6">
    <source>
        <dbReference type="ARBA" id="ARBA00022525"/>
    </source>
</evidence>
<organism evidence="18 19">
    <name type="scientific">Rubroshorea leprosula</name>
    <dbReference type="NCBI Taxonomy" id="152421"/>
    <lineage>
        <taxon>Eukaryota</taxon>
        <taxon>Viridiplantae</taxon>
        <taxon>Streptophyta</taxon>
        <taxon>Embryophyta</taxon>
        <taxon>Tracheophyta</taxon>
        <taxon>Spermatophyta</taxon>
        <taxon>Magnoliopsida</taxon>
        <taxon>eudicotyledons</taxon>
        <taxon>Gunneridae</taxon>
        <taxon>Pentapetalae</taxon>
        <taxon>rosids</taxon>
        <taxon>malvids</taxon>
        <taxon>Malvales</taxon>
        <taxon>Dipterocarpaceae</taxon>
        <taxon>Rubroshorea</taxon>
    </lineage>
</organism>
<dbReference type="AlphaFoldDB" id="A0AAV5LB44"/>
<comment type="subcellular location">
    <subcellularLocation>
        <location evidence="1">Secreted</location>
        <location evidence="1">Cell wall</location>
    </subcellularLocation>
</comment>
<feature type="compositionally biased region" description="Polar residues" evidence="16">
    <location>
        <begin position="8"/>
        <end position="23"/>
    </location>
</feature>
<dbReference type="PROSITE" id="PS00503">
    <property type="entry name" value="PECTINESTERASE_2"/>
    <property type="match status" value="1"/>
</dbReference>
<dbReference type="PROSITE" id="PS50158">
    <property type="entry name" value="ZF_CCHC"/>
    <property type="match status" value="1"/>
</dbReference>
<dbReference type="GO" id="GO:0045490">
    <property type="term" value="P:pectin catabolic process"/>
    <property type="evidence" value="ECO:0007669"/>
    <property type="project" value="TreeGrafter"/>
</dbReference>
<feature type="region of interest" description="Disordered" evidence="16">
    <location>
        <begin position="1"/>
        <end position="23"/>
    </location>
</feature>
<dbReference type="InterPro" id="IPR013103">
    <property type="entry name" value="RVT_2"/>
</dbReference>
<evidence type="ECO:0000313" key="18">
    <source>
        <dbReference type="EMBL" id="GKV33972.1"/>
    </source>
</evidence>
<dbReference type="PANTHER" id="PTHR31321">
    <property type="entry name" value="ACYL-COA THIOESTER HYDROLASE YBHC-RELATED"/>
    <property type="match status" value="1"/>
</dbReference>
<sequence>MDTHDESPNSAASKTSPNSAATVLNPSLTKNPLSFNSAAFPVKLTATNYMSWRAQFTSLLTGYELDGYLDGRIPCPVVTEPGYSLWARQDQLLRHALITSFSESITPYIATATTAQQAWETLARLYANHSRTRVITLKERLQNMRRDSRSIVAYLRDLKTVVDELGSIDHPLNDNDLTIYVFNGLSPELVAHEESLKREDACPEITLVTAHYVTASFNSNIDTPSSLSAGNSNSPLSCHPQQVFCGNRNGLNSSNRGNQNRRRNFSTKPTTRLANSGCQLCSRTGHFAKNCPNYYVQALRPMANFASSSVAFSDDCLLDSSANNHVTTNLANLALHSEYNGLDELHIGDGTVRRQWVIHQLDVNNAFLHGHIEEELFMQQPVGFVDPRFPNHVIGARFSLKDLGSLSFFLGVEAIPTTDGLFLSQHRYIADLFHQYNMHEAKPVTSPLASSSPLHLTSGAPLSNGSTYRRLLGSLQYLVLTGPDHYFARALSLHAYSDADWASDPFTCVSTTGYLELGISSLGSPALFCDNVGATYLSLNPVLHSRMKQIAIDLHFVRDLVDQKILHVSHISSHDQLADGLTEALSVARFSSLRSKIGVADGTSILRGRVKGSVSPTHHKTSSEKAKMVPVCDDFPVGIPPPETNTTLTLCVDPNGCCNFTTVQAAIDAVPNFSHKRTVLWINSGVYYEKVTVPRNKPNVTFQGQGYTSTAIAWNDTAASANGTFYSGSVQVFASNFIAKNISFMNEARIANPGDVGAQAVAIRIAGDQAAFWGCGFFGAQDTLHDDRGRHYFKDCYVQGSIDFIFGDARSLYENCQLLSMASPVAPGSKAINGAITAHGRASKDENTGFSFVNCTIGGNGRIWLGRAWKPFSRVVFAICNMTNIIAPEGWNDFNDSTRDQTIFYGEYNCSGPGANLTMRATYVQRLNDTQASPYLNISFIDGDQWLQPYS</sequence>
<evidence type="ECO:0000256" key="15">
    <source>
        <dbReference type="PROSITE-ProRule" id="PRU10040"/>
    </source>
</evidence>
<keyword evidence="14" id="KW-0862">Zinc</keyword>
<dbReference type="GO" id="GO:0030599">
    <property type="term" value="F:pectinesterase activity"/>
    <property type="evidence" value="ECO:0007669"/>
    <property type="project" value="UniProtKB-EC"/>
</dbReference>
<evidence type="ECO:0000313" key="19">
    <source>
        <dbReference type="Proteomes" id="UP001054252"/>
    </source>
</evidence>
<evidence type="ECO:0000256" key="4">
    <source>
        <dbReference type="ARBA" id="ARBA00013229"/>
    </source>
</evidence>
<feature type="active site" evidence="15">
    <location>
        <position position="803"/>
    </location>
</feature>
<dbReference type="GO" id="GO:0008270">
    <property type="term" value="F:zinc ion binding"/>
    <property type="evidence" value="ECO:0007669"/>
    <property type="project" value="UniProtKB-KW"/>
</dbReference>
<dbReference type="CDD" id="cd09272">
    <property type="entry name" value="RNase_HI_RT_Ty1"/>
    <property type="match status" value="1"/>
</dbReference>